<evidence type="ECO:0000313" key="2">
    <source>
        <dbReference type="EMBL" id="JAS69364.1"/>
    </source>
</evidence>
<proteinExistence type="predicted"/>
<dbReference type="PANTHER" id="PTHR38640:SF1">
    <property type="entry name" value="GEO09659P1"/>
    <property type="match status" value="1"/>
</dbReference>
<evidence type="ECO:0000256" key="1">
    <source>
        <dbReference type="SAM" id="Phobius"/>
    </source>
</evidence>
<name>A0A1B6H3Y2_9HEMI</name>
<keyword evidence="1" id="KW-1133">Transmembrane helix</keyword>
<dbReference type="PANTHER" id="PTHR38640">
    <property type="entry name" value="GEO09659P1"/>
    <property type="match status" value="1"/>
</dbReference>
<feature type="transmembrane region" description="Helical" evidence="1">
    <location>
        <begin position="87"/>
        <end position="105"/>
    </location>
</feature>
<dbReference type="EMBL" id="GECZ01000405">
    <property type="protein sequence ID" value="JAS69364.1"/>
    <property type="molecule type" value="Transcribed_RNA"/>
</dbReference>
<keyword evidence="1" id="KW-0812">Transmembrane</keyword>
<feature type="non-terminal residue" evidence="2">
    <location>
        <position position="1"/>
    </location>
</feature>
<organism evidence="2">
    <name type="scientific">Cuerna arida</name>
    <dbReference type="NCBI Taxonomy" id="1464854"/>
    <lineage>
        <taxon>Eukaryota</taxon>
        <taxon>Metazoa</taxon>
        <taxon>Ecdysozoa</taxon>
        <taxon>Arthropoda</taxon>
        <taxon>Hexapoda</taxon>
        <taxon>Insecta</taxon>
        <taxon>Pterygota</taxon>
        <taxon>Neoptera</taxon>
        <taxon>Paraneoptera</taxon>
        <taxon>Hemiptera</taxon>
        <taxon>Auchenorrhyncha</taxon>
        <taxon>Membracoidea</taxon>
        <taxon>Cicadellidae</taxon>
        <taxon>Cicadellinae</taxon>
        <taxon>Proconiini</taxon>
        <taxon>Cuerna</taxon>
    </lineage>
</organism>
<accession>A0A1B6H3Y2</accession>
<dbReference type="AlphaFoldDB" id="A0A1B6H3Y2"/>
<reference evidence="2" key="1">
    <citation type="submission" date="2015-11" db="EMBL/GenBank/DDBJ databases">
        <title>De novo transcriptome assembly of four potential Pierce s Disease insect vectors from Arizona vineyards.</title>
        <authorList>
            <person name="Tassone E.E."/>
        </authorList>
    </citation>
    <scope>NUCLEOTIDE SEQUENCE</scope>
</reference>
<sequence length="177" mass="19168">ECLFSYSIICDQRSDPSFLSSDTTNMAVSSPSGNVQSSLEKYGVKPLTKSNILHYYAPLYGVANYGLLSVNVMNPNLMIKISPKRDITNFLLVGSVVGTGLYISNTKLVKSAVTKKQIMYSACGSLLFTFGSVLMWAVLRNVLPDNKYLAVAAGVASGVTLTAVGKEYLEFIDSKLK</sequence>
<keyword evidence="1" id="KW-0472">Membrane</keyword>
<protein>
    <submittedName>
        <fullName evidence="2">Uncharacterized protein</fullName>
    </submittedName>
</protein>
<feature type="transmembrane region" description="Helical" evidence="1">
    <location>
        <begin position="117"/>
        <end position="139"/>
    </location>
</feature>
<gene>
    <name evidence="2" type="ORF">g.27681</name>
</gene>